<evidence type="ECO:0000256" key="1">
    <source>
        <dbReference type="SAM" id="MobiDB-lite"/>
    </source>
</evidence>
<dbReference type="KEGG" id="dpx:DAPPUDRAFT_252565"/>
<dbReference type="AlphaFoldDB" id="E9H2Z9"/>
<reference evidence="2 3" key="1">
    <citation type="journal article" date="2011" name="Science">
        <title>The ecoresponsive genome of Daphnia pulex.</title>
        <authorList>
            <person name="Colbourne J.K."/>
            <person name="Pfrender M.E."/>
            <person name="Gilbert D."/>
            <person name="Thomas W.K."/>
            <person name="Tucker A."/>
            <person name="Oakley T.H."/>
            <person name="Tokishita S."/>
            <person name="Aerts A."/>
            <person name="Arnold G.J."/>
            <person name="Basu M.K."/>
            <person name="Bauer D.J."/>
            <person name="Caceres C.E."/>
            <person name="Carmel L."/>
            <person name="Casola C."/>
            <person name="Choi J.H."/>
            <person name="Detter J.C."/>
            <person name="Dong Q."/>
            <person name="Dusheyko S."/>
            <person name="Eads B.D."/>
            <person name="Frohlich T."/>
            <person name="Geiler-Samerotte K.A."/>
            <person name="Gerlach D."/>
            <person name="Hatcher P."/>
            <person name="Jogdeo S."/>
            <person name="Krijgsveld J."/>
            <person name="Kriventseva E.V."/>
            <person name="Kultz D."/>
            <person name="Laforsch C."/>
            <person name="Lindquist E."/>
            <person name="Lopez J."/>
            <person name="Manak J.R."/>
            <person name="Muller J."/>
            <person name="Pangilinan J."/>
            <person name="Patwardhan R.P."/>
            <person name="Pitluck S."/>
            <person name="Pritham E.J."/>
            <person name="Rechtsteiner A."/>
            <person name="Rho M."/>
            <person name="Rogozin I.B."/>
            <person name="Sakarya O."/>
            <person name="Salamov A."/>
            <person name="Schaack S."/>
            <person name="Shapiro H."/>
            <person name="Shiga Y."/>
            <person name="Skalitzky C."/>
            <person name="Smith Z."/>
            <person name="Souvorov A."/>
            <person name="Sung W."/>
            <person name="Tang Z."/>
            <person name="Tsuchiya D."/>
            <person name="Tu H."/>
            <person name="Vos H."/>
            <person name="Wang M."/>
            <person name="Wolf Y.I."/>
            <person name="Yamagata H."/>
            <person name="Yamada T."/>
            <person name="Ye Y."/>
            <person name="Shaw J.R."/>
            <person name="Andrews J."/>
            <person name="Crease T.J."/>
            <person name="Tang H."/>
            <person name="Lucas S.M."/>
            <person name="Robertson H.M."/>
            <person name="Bork P."/>
            <person name="Koonin E.V."/>
            <person name="Zdobnov E.M."/>
            <person name="Grigoriev I.V."/>
            <person name="Lynch M."/>
            <person name="Boore J.L."/>
        </authorList>
    </citation>
    <scope>NUCLEOTIDE SEQUENCE [LARGE SCALE GENOMIC DNA]</scope>
</reference>
<sequence length="84" mass="9406">MSTGGLYTEFNNRKNMSDSEKQDNTCSIDVEDICQDPNQELLNPTIVVVSSTPLAQQGQQKQQQQQQQQHQQQPMLLGLDGTPC</sequence>
<name>E9H2Z9_DAPPU</name>
<dbReference type="Proteomes" id="UP000000305">
    <property type="component" value="Unassembled WGS sequence"/>
</dbReference>
<feature type="compositionally biased region" description="Polar residues" evidence="1">
    <location>
        <begin position="1"/>
        <end position="10"/>
    </location>
</feature>
<protein>
    <submittedName>
        <fullName evidence="2">Uncharacterized protein</fullName>
    </submittedName>
</protein>
<feature type="compositionally biased region" description="Basic and acidic residues" evidence="1">
    <location>
        <begin position="11"/>
        <end position="23"/>
    </location>
</feature>
<proteinExistence type="predicted"/>
<dbReference type="InParanoid" id="E9H2Z9"/>
<feature type="region of interest" description="Disordered" evidence="1">
    <location>
        <begin position="53"/>
        <end position="84"/>
    </location>
</feature>
<dbReference type="HOGENOM" id="CLU_2529744_0_0_1"/>
<keyword evidence="3" id="KW-1185">Reference proteome</keyword>
<evidence type="ECO:0000313" key="3">
    <source>
        <dbReference type="Proteomes" id="UP000000305"/>
    </source>
</evidence>
<organism evidence="2 3">
    <name type="scientific">Daphnia pulex</name>
    <name type="common">Water flea</name>
    <dbReference type="NCBI Taxonomy" id="6669"/>
    <lineage>
        <taxon>Eukaryota</taxon>
        <taxon>Metazoa</taxon>
        <taxon>Ecdysozoa</taxon>
        <taxon>Arthropoda</taxon>
        <taxon>Crustacea</taxon>
        <taxon>Branchiopoda</taxon>
        <taxon>Diplostraca</taxon>
        <taxon>Cladocera</taxon>
        <taxon>Anomopoda</taxon>
        <taxon>Daphniidae</taxon>
        <taxon>Daphnia</taxon>
    </lineage>
</organism>
<feature type="compositionally biased region" description="Low complexity" evidence="1">
    <location>
        <begin position="56"/>
        <end position="73"/>
    </location>
</feature>
<feature type="region of interest" description="Disordered" evidence="1">
    <location>
        <begin position="1"/>
        <end position="24"/>
    </location>
</feature>
<gene>
    <name evidence="2" type="ORF">DAPPUDRAFT_252565</name>
</gene>
<accession>E9H2Z9</accession>
<evidence type="ECO:0000313" key="2">
    <source>
        <dbReference type="EMBL" id="EFX73923.1"/>
    </source>
</evidence>
<dbReference type="EMBL" id="GL732587">
    <property type="protein sequence ID" value="EFX73923.1"/>
    <property type="molecule type" value="Genomic_DNA"/>
</dbReference>